<accession>A0AAE3J649</accession>
<dbReference type="PANTHER" id="PTHR40448">
    <property type="entry name" value="TWO-COMPONENT SENSOR HISTIDINE KINASE"/>
    <property type="match status" value="1"/>
</dbReference>
<name>A0AAE3J649_9FIRM</name>
<dbReference type="RefSeq" id="WP_227614923.1">
    <property type="nucleotide sequence ID" value="NZ_JAJEPR010000009.1"/>
</dbReference>
<dbReference type="SUPFAM" id="SSF55874">
    <property type="entry name" value="ATPase domain of HSP90 chaperone/DNA topoisomerase II/histidine kinase"/>
    <property type="match status" value="1"/>
</dbReference>
<dbReference type="CDD" id="cd16935">
    <property type="entry name" value="HATPase_AgrC-ComD-like"/>
    <property type="match status" value="1"/>
</dbReference>
<sequence length="454" mass="51746">MNWHYILFSAAEYSVILPAALFCLIPVQEHLRTHLSPTLFLGAVSGGIVLVCLLLGTWQSFHPQLESHYTSMLPVFAVALLLYFWFVQVDNMKLFYLFTCAIALFSFSGMANYITEAMLKPNDDYLAPSSLGLPVQWLCILLGMTLFLFLFSKRLTWIIDHFHERSVWRTAWLFPTIIAACNIYMVPKEYSTMHVGRIFQISLFIEGTLLILFFLFQSLFLKTAHAVTERAEMKQKNQMLEMQASQYVSLQSYVTQTSRLRHDFRHTVRTITALAEQKEYERLLQYLADYNQQMSDSEAARFCYCSHLAANAVLAYYGDIAARQQIPFHCEADLPASLTVSDVDLCVILGNLMENAIQGSLTIPAAERYIHLSMDTEDPGELYILLTNRFDGFIQERDGRILSSREKGHGIGLSSIRATAEKYHGLARFEYHEQEFSASIMLKLAPPAADPAKL</sequence>
<feature type="transmembrane region" description="Helical" evidence="1">
    <location>
        <begin position="167"/>
        <end position="186"/>
    </location>
</feature>
<protein>
    <submittedName>
        <fullName evidence="3">GHKL domain-containing protein</fullName>
    </submittedName>
</protein>
<dbReference type="GO" id="GO:0042802">
    <property type="term" value="F:identical protein binding"/>
    <property type="evidence" value="ECO:0007669"/>
    <property type="project" value="TreeGrafter"/>
</dbReference>
<dbReference type="Pfam" id="PF14501">
    <property type="entry name" value="HATPase_c_5"/>
    <property type="match status" value="1"/>
</dbReference>
<evidence type="ECO:0000313" key="4">
    <source>
        <dbReference type="Proteomes" id="UP001197875"/>
    </source>
</evidence>
<proteinExistence type="predicted"/>
<evidence type="ECO:0000259" key="2">
    <source>
        <dbReference type="Pfam" id="PF14501"/>
    </source>
</evidence>
<feature type="transmembrane region" description="Helical" evidence="1">
    <location>
        <begin position="135"/>
        <end position="155"/>
    </location>
</feature>
<dbReference type="InterPro" id="IPR036890">
    <property type="entry name" value="HATPase_C_sf"/>
</dbReference>
<feature type="transmembrane region" description="Helical" evidence="1">
    <location>
        <begin position="94"/>
        <end position="115"/>
    </location>
</feature>
<feature type="transmembrane region" description="Helical" evidence="1">
    <location>
        <begin position="198"/>
        <end position="221"/>
    </location>
</feature>
<comment type="caution">
    <text evidence="3">The sequence shown here is derived from an EMBL/GenBank/DDBJ whole genome shotgun (WGS) entry which is preliminary data.</text>
</comment>
<dbReference type="Proteomes" id="UP001197875">
    <property type="component" value="Unassembled WGS sequence"/>
</dbReference>
<dbReference type="Gene3D" id="3.30.565.10">
    <property type="entry name" value="Histidine kinase-like ATPase, C-terminal domain"/>
    <property type="match status" value="1"/>
</dbReference>
<feature type="transmembrane region" description="Helical" evidence="1">
    <location>
        <begin position="39"/>
        <end position="61"/>
    </location>
</feature>
<feature type="domain" description="Sensor histidine kinase NatK-like C-terminal" evidence="2">
    <location>
        <begin position="343"/>
        <end position="442"/>
    </location>
</feature>
<keyword evidence="1" id="KW-0812">Transmembrane</keyword>
<keyword evidence="1" id="KW-0472">Membrane</keyword>
<feature type="transmembrane region" description="Helical" evidence="1">
    <location>
        <begin position="6"/>
        <end position="27"/>
    </location>
</feature>
<dbReference type="EMBL" id="JAJEPR010000009">
    <property type="protein sequence ID" value="MCC2189612.1"/>
    <property type="molecule type" value="Genomic_DNA"/>
</dbReference>
<dbReference type="AlphaFoldDB" id="A0AAE3J649"/>
<dbReference type="InterPro" id="IPR032834">
    <property type="entry name" value="NatK-like_C"/>
</dbReference>
<feature type="transmembrane region" description="Helical" evidence="1">
    <location>
        <begin position="67"/>
        <end position="87"/>
    </location>
</feature>
<organism evidence="3 4">
    <name type="scientific">Fusicatenibacter faecihominis</name>
    <dbReference type="NCBI Taxonomy" id="2881276"/>
    <lineage>
        <taxon>Bacteria</taxon>
        <taxon>Bacillati</taxon>
        <taxon>Bacillota</taxon>
        <taxon>Clostridia</taxon>
        <taxon>Lachnospirales</taxon>
        <taxon>Lachnospiraceae</taxon>
        <taxon>Fusicatenibacter</taxon>
    </lineage>
</organism>
<gene>
    <name evidence="3" type="ORF">LKD71_07310</name>
</gene>
<dbReference type="PANTHER" id="PTHR40448:SF1">
    <property type="entry name" value="TWO-COMPONENT SENSOR HISTIDINE KINASE"/>
    <property type="match status" value="1"/>
</dbReference>
<evidence type="ECO:0000256" key="1">
    <source>
        <dbReference type="SAM" id="Phobius"/>
    </source>
</evidence>
<reference evidence="3 4" key="1">
    <citation type="submission" date="2021-10" db="EMBL/GenBank/DDBJ databases">
        <title>Anaerobic single-cell dispensing facilitates the cultivation of human gut bacteria.</title>
        <authorList>
            <person name="Afrizal A."/>
        </authorList>
    </citation>
    <scope>NUCLEOTIDE SEQUENCE [LARGE SCALE GENOMIC DNA]</scope>
    <source>
        <strain evidence="3 4">CLA-AA-H277</strain>
    </source>
</reference>
<keyword evidence="4" id="KW-1185">Reference proteome</keyword>
<keyword evidence="1" id="KW-1133">Transmembrane helix</keyword>
<evidence type="ECO:0000313" key="3">
    <source>
        <dbReference type="EMBL" id="MCC2189612.1"/>
    </source>
</evidence>